<dbReference type="EC" id="3.1.6.1" evidence="8"/>
<dbReference type="InterPro" id="IPR024607">
    <property type="entry name" value="Sulfatase_CS"/>
</dbReference>
<proteinExistence type="inferred from homology"/>
<comment type="caution">
    <text evidence="8">The sequence shown here is derived from an EMBL/GenBank/DDBJ whole genome shotgun (WGS) entry which is preliminary data.</text>
</comment>
<feature type="domain" description="Sulfatase N-terminal" evidence="7">
    <location>
        <begin position="23"/>
        <end position="366"/>
    </location>
</feature>
<keyword evidence="6" id="KW-0106">Calcium</keyword>
<protein>
    <submittedName>
        <fullName evidence="8">Arylsulfatase</fullName>
        <ecNumber evidence="8">3.1.6.1</ecNumber>
    </submittedName>
</protein>
<dbReference type="PROSITE" id="PS00523">
    <property type="entry name" value="SULFATASE_1"/>
    <property type="match status" value="1"/>
</dbReference>
<dbReference type="PROSITE" id="PS00149">
    <property type="entry name" value="SULFATASE_2"/>
    <property type="match status" value="1"/>
</dbReference>
<evidence type="ECO:0000313" key="8">
    <source>
        <dbReference type="EMBL" id="CAG7638404.1"/>
    </source>
</evidence>
<keyword evidence="5 8" id="KW-0378">Hydrolase</keyword>
<accession>A0ABM8VGF4</accession>
<comment type="cofactor">
    <cofactor evidence="1">
        <name>Ca(2+)</name>
        <dbReference type="ChEBI" id="CHEBI:29108"/>
    </cofactor>
</comment>
<evidence type="ECO:0000256" key="4">
    <source>
        <dbReference type="ARBA" id="ARBA00022729"/>
    </source>
</evidence>
<evidence type="ECO:0000256" key="5">
    <source>
        <dbReference type="ARBA" id="ARBA00022801"/>
    </source>
</evidence>
<name>A0ABM8VGF4_9BACL</name>
<reference evidence="8 9" key="1">
    <citation type="submission" date="2021-06" db="EMBL/GenBank/DDBJ databases">
        <authorList>
            <person name="Criscuolo A."/>
        </authorList>
    </citation>
    <scope>NUCLEOTIDE SEQUENCE [LARGE SCALE GENOMIC DNA]</scope>
    <source>
        <strain evidence="9">CIP 111802</strain>
    </source>
</reference>
<gene>
    <name evidence="8" type="primary">atsA_5</name>
    <name evidence="8" type="ORF">PAECIP111802_02437</name>
</gene>
<evidence type="ECO:0000256" key="1">
    <source>
        <dbReference type="ARBA" id="ARBA00001913"/>
    </source>
</evidence>
<dbReference type="InterPro" id="IPR050738">
    <property type="entry name" value="Sulfatase"/>
</dbReference>
<keyword evidence="4" id="KW-0732">Signal</keyword>
<evidence type="ECO:0000259" key="7">
    <source>
        <dbReference type="Pfam" id="PF00884"/>
    </source>
</evidence>
<keyword evidence="9" id="KW-1185">Reference proteome</keyword>
<dbReference type="PANTHER" id="PTHR42693:SF42">
    <property type="entry name" value="ARYLSULFATASE G"/>
    <property type="match status" value="1"/>
</dbReference>
<dbReference type="Pfam" id="PF00884">
    <property type="entry name" value="Sulfatase"/>
    <property type="match status" value="1"/>
</dbReference>
<comment type="similarity">
    <text evidence="2">Belongs to the sulfatase family.</text>
</comment>
<dbReference type="PANTHER" id="PTHR42693">
    <property type="entry name" value="ARYLSULFATASE FAMILY MEMBER"/>
    <property type="match status" value="1"/>
</dbReference>
<dbReference type="Proteomes" id="UP000730618">
    <property type="component" value="Unassembled WGS sequence"/>
</dbReference>
<evidence type="ECO:0000256" key="6">
    <source>
        <dbReference type="ARBA" id="ARBA00022837"/>
    </source>
</evidence>
<keyword evidence="3" id="KW-0479">Metal-binding</keyword>
<dbReference type="EMBL" id="CAJVCE010000006">
    <property type="protein sequence ID" value="CAG7638404.1"/>
    <property type="molecule type" value="Genomic_DNA"/>
</dbReference>
<evidence type="ECO:0000256" key="2">
    <source>
        <dbReference type="ARBA" id="ARBA00008779"/>
    </source>
</evidence>
<dbReference type="InterPro" id="IPR000917">
    <property type="entry name" value="Sulfatase_N"/>
</dbReference>
<evidence type="ECO:0000256" key="3">
    <source>
        <dbReference type="ARBA" id="ARBA00022723"/>
    </source>
</evidence>
<sequence>MPDSFCCRRERSALTDFASKPQPNLIFILIDDMGWTDLGCYGSSFYETPHLDALAAEGVRFTEAYAACPVCSPTRASILTGKYPATLGVTNWIGGKARGKLIDSPYVDHLSLEEKSIAAALKEGGYRTWHVGKWHLGGREHYPDKHGFDVNIGGCDWGSPKKGYFSPYGIETLEEGPEGEYLTDRLTDEAIRLIRQNDGSPFFLNLWHYAVHTPIQAHPELTRRFAAKAKEQRLDETEAIVQGELFPSEHKKHLHVRRRVIQSDPVYAAMVHNLDTNIGRLIEALKETGQYENTAIVFTSDNGGLATAEGSPTSNRPLHEGKGWMYEGGVREPFIVRWPGVTRPGTVCDIPVTSPDVYPTLLDIAGLELLPEQHRDGRSLVPLLLGEGSLEREAIYWHYPHYGNQGGTPGSSIRMGDYKLIEFFEDGRLELYDLKNDISEAHDLSSQLPERAQFMQAKLAQWRERVEAKIPQPNPDFVPWR</sequence>
<dbReference type="GO" id="GO:0004065">
    <property type="term" value="F:arylsulfatase activity"/>
    <property type="evidence" value="ECO:0007669"/>
    <property type="project" value="UniProtKB-EC"/>
</dbReference>
<dbReference type="CDD" id="cd16144">
    <property type="entry name" value="ARS_like"/>
    <property type="match status" value="1"/>
</dbReference>
<organism evidence="8 9">
    <name type="scientific">Paenibacillus allorhizosphaerae</name>
    <dbReference type="NCBI Taxonomy" id="2849866"/>
    <lineage>
        <taxon>Bacteria</taxon>
        <taxon>Bacillati</taxon>
        <taxon>Bacillota</taxon>
        <taxon>Bacilli</taxon>
        <taxon>Bacillales</taxon>
        <taxon>Paenibacillaceae</taxon>
        <taxon>Paenibacillus</taxon>
    </lineage>
</organism>
<evidence type="ECO:0000313" key="9">
    <source>
        <dbReference type="Proteomes" id="UP000730618"/>
    </source>
</evidence>